<dbReference type="InterPro" id="IPR038765">
    <property type="entry name" value="Papain-like_cys_pep_sf"/>
</dbReference>
<name>A0A0B1SGH0_OESDE</name>
<proteinExistence type="inferred from homology"/>
<protein>
    <submittedName>
        <fullName evidence="3">Papain family cysteine protease</fullName>
    </submittedName>
</protein>
<dbReference type="OrthoDB" id="5847537at2759"/>
<keyword evidence="3" id="KW-0378">Hydrolase</keyword>
<dbReference type="SUPFAM" id="SSF54001">
    <property type="entry name" value="Cysteine proteinases"/>
    <property type="match status" value="1"/>
</dbReference>
<organism evidence="3 4">
    <name type="scientific">Oesophagostomum dentatum</name>
    <name type="common">Nodular worm</name>
    <dbReference type="NCBI Taxonomy" id="61180"/>
    <lineage>
        <taxon>Eukaryota</taxon>
        <taxon>Metazoa</taxon>
        <taxon>Ecdysozoa</taxon>
        <taxon>Nematoda</taxon>
        <taxon>Chromadorea</taxon>
        <taxon>Rhabditida</taxon>
        <taxon>Rhabditina</taxon>
        <taxon>Rhabditomorpha</taxon>
        <taxon>Strongyloidea</taxon>
        <taxon>Strongylidae</taxon>
        <taxon>Oesophagostomum</taxon>
    </lineage>
</organism>
<gene>
    <name evidence="3" type="ORF">OESDEN_15853</name>
</gene>
<dbReference type="PANTHER" id="PTHR12411">
    <property type="entry name" value="CYSTEINE PROTEASE FAMILY C1-RELATED"/>
    <property type="match status" value="1"/>
</dbReference>
<evidence type="ECO:0000313" key="4">
    <source>
        <dbReference type="Proteomes" id="UP000053660"/>
    </source>
</evidence>
<dbReference type="InterPro" id="IPR000668">
    <property type="entry name" value="Peptidase_C1A_C"/>
</dbReference>
<keyword evidence="4" id="KW-1185">Reference proteome</keyword>
<comment type="similarity">
    <text evidence="1">Belongs to the peptidase C1 family.</text>
</comment>
<evidence type="ECO:0000313" key="3">
    <source>
        <dbReference type="EMBL" id="KHJ84433.1"/>
    </source>
</evidence>
<dbReference type="AlphaFoldDB" id="A0A0B1SGH0"/>
<dbReference type="GO" id="GO:0006508">
    <property type="term" value="P:proteolysis"/>
    <property type="evidence" value="ECO:0007669"/>
    <property type="project" value="UniProtKB-KW"/>
</dbReference>
<keyword evidence="3" id="KW-0645">Protease</keyword>
<dbReference type="InterPro" id="IPR013128">
    <property type="entry name" value="Peptidase_C1A"/>
</dbReference>
<dbReference type="GO" id="GO:0008234">
    <property type="term" value="F:cysteine-type peptidase activity"/>
    <property type="evidence" value="ECO:0007669"/>
    <property type="project" value="InterPro"/>
</dbReference>
<feature type="domain" description="Peptidase C1A papain C-terminal" evidence="2">
    <location>
        <begin position="1"/>
        <end position="120"/>
    </location>
</feature>
<dbReference type="Proteomes" id="UP000053660">
    <property type="component" value="Unassembled WGS sequence"/>
</dbReference>
<dbReference type="EMBL" id="KN568541">
    <property type="protein sequence ID" value="KHJ84433.1"/>
    <property type="molecule type" value="Genomic_DNA"/>
</dbReference>
<dbReference type="SMART" id="SM00645">
    <property type="entry name" value="Pept_C1"/>
    <property type="match status" value="1"/>
</dbReference>
<accession>A0A0B1SGH0</accession>
<sequence length="131" mass="15206">MCQFRYPKKYEEDKIYAISGYAVVQNETAIQKETMINGPVQTCVKLYEDFNFYKSGIYKHTWGEWEGAHAVKLIGRGVENGTKYWIISNSWNYDWGENGESLLRRVPNKTYITQGVIVASSFRTVFNPSQQ</sequence>
<dbReference type="PROSITE" id="PS00639">
    <property type="entry name" value="THIOL_PROTEASE_HIS"/>
    <property type="match status" value="1"/>
</dbReference>
<dbReference type="InterPro" id="IPR025660">
    <property type="entry name" value="Pept_his_AS"/>
</dbReference>
<reference evidence="3 4" key="1">
    <citation type="submission" date="2014-03" db="EMBL/GenBank/DDBJ databases">
        <title>Draft genome of the hookworm Oesophagostomum dentatum.</title>
        <authorList>
            <person name="Mitreva M."/>
        </authorList>
    </citation>
    <scope>NUCLEOTIDE SEQUENCE [LARGE SCALE GENOMIC DNA]</scope>
    <source>
        <strain evidence="3 4">OD-Hann</strain>
    </source>
</reference>
<evidence type="ECO:0000259" key="2">
    <source>
        <dbReference type="SMART" id="SM00645"/>
    </source>
</evidence>
<dbReference type="Gene3D" id="3.90.70.10">
    <property type="entry name" value="Cysteine proteinases"/>
    <property type="match status" value="1"/>
</dbReference>
<dbReference type="Pfam" id="PF00112">
    <property type="entry name" value="Peptidase_C1"/>
    <property type="match status" value="1"/>
</dbReference>
<evidence type="ECO:0000256" key="1">
    <source>
        <dbReference type="ARBA" id="ARBA00008455"/>
    </source>
</evidence>